<keyword evidence="1" id="KW-0812">Transmembrane</keyword>
<feature type="transmembrane region" description="Helical" evidence="1">
    <location>
        <begin position="59"/>
        <end position="81"/>
    </location>
</feature>
<dbReference type="Proteomes" id="UP000003900">
    <property type="component" value="Unassembled WGS sequence"/>
</dbReference>
<protein>
    <recommendedName>
        <fullName evidence="4">DUF4367 domain-containing protein</fullName>
    </recommendedName>
</protein>
<reference evidence="2 3" key="1">
    <citation type="journal article" date="2012" name="J. Bacteriol.">
        <title>Genome Sequence of the Pattern-Forming Social Bacterium Paenibacillus dendritiformis C454 Chiral Morphotype.</title>
        <authorList>
            <person name="Sirota-Madi A."/>
            <person name="Olender T."/>
            <person name="Helman Y."/>
            <person name="Brainis I."/>
            <person name="Finkelshtein A."/>
            <person name="Roth D."/>
            <person name="Hagai E."/>
            <person name="Leshkowitz D."/>
            <person name="Brodsky L."/>
            <person name="Galatenko V."/>
            <person name="Nikolaev V."/>
            <person name="Gutnick D.L."/>
            <person name="Lancet D."/>
            <person name="Ben-Jacob E."/>
        </authorList>
    </citation>
    <scope>NUCLEOTIDE SEQUENCE [LARGE SCALE GENOMIC DNA]</scope>
    <source>
        <strain evidence="2 3">C454</strain>
    </source>
</reference>
<keyword evidence="1" id="KW-0472">Membrane</keyword>
<keyword evidence="1" id="KW-1133">Transmembrane helix</keyword>
<name>H3SCW1_9BACL</name>
<evidence type="ECO:0000256" key="1">
    <source>
        <dbReference type="SAM" id="Phobius"/>
    </source>
</evidence>
<dbReference type="OrthoDB" id="2662982at2"/>
<dbReference type="STRING" id="1131935.PDENDC454_06780"/>
<dbReference type="AlphaFoldDB" id="H3SCW1"/>
<keyword evidence="3" id="KW-1185">Reference proteome</keyword>
<evidence type="ECO:0000313" key="3">
    <source>
        <dbReference type="Proteomes" id="UP000003900"/>
    </source>
</evidence>
<sequence>MRQCRGGLADEKKIASCLKPDPAASSFNVREQVMERVYRIHKESHAKGSGARRMTRRTFIIVTGIIVALTSLTGFAATRYFQITNEKGRVLIQTKSYEDEAKRNRKYQYYQNKLSRQLEKYEPQIEKLKEQLRPGEIIAYYMDDDVINTLDTSGKAKFAYKPLKYTDYGQYISRVTEEKKTRPVIPERLTDTLVFEEGILNPDFMFGKDVHENFAERMKLAEEFEQEAKKAKGDQKIFTKKMPWVVGEEGTLSVVYGDGQSSLRLNVSKLSSTGKVQTYPTDGTKVDIIELNGQEILFHDESKSKKSRLNYMALWYDEKSKYTYTLIENKESKLSKKEFVQALEALVIKP</sequence>
<dbReference type="PATRIC" id="fig|1131935.3.peg.1374"/>
<gene>
    <name evidence="2" type="ORF">PDENDC454_06780</name>
</gene>
<evidence type="ECO:0000313" key="2">
    <source>
        <dbReference type="EMBL" id="EHQ63035.1"/>
    </source>
</evidence>
<dbReference type="EMBL" id="AHKH01000012">
    <property type="protein sequence ID" value="EHQ63035.1"/>
    <property type="molecule type" value="Genomic_DNA"/>
</dbReference>
<dbReference type="RefSeq" id="WP_006675867.1">
    <property type="nucleotide sequence ID" value="NZ_AHKH01000012.1"/>
</dbReference>
<proteinExistence type="predicted"/>
<organism evidence="2 3">
    <name type="scientific">Paenibacillus dendritiformis C454</name>
    <dbReference type="NCBI Taxonomy" id="1131935"/>
    <lineage>
        <taxon>Bacteria</taxon>
        <taxon>Bacillati</taxon>
        <taxon>Bacillota</taxon>
        <taxon>Bacilli</taxon>
        <taxon>Bacillales</taxon>
        <taxon>Paenibacillaceae</taxon>
        <taxon>Paenibacillus</taxon>
    </lineage>
</organism>
<evidence type="ECO:0008006" key="4">
    <source>
        <dbReference type="Google" id="ProtNLM"/>
    </source>
</evidence>
<accession>H3SCW1</accession>
<comment type="caution">
    <text evidence="2">The sequence shown here is derived from an EMBL/GenBank/DDBJ whole genome shotgun (WGS) entry which is preliminary data.</text>
</comment>